<keyword evidence="3" id="KW-1185">Reference proteome</keyword>
<comment type="similarity">
    <text evidence="1">Belongs to the sel-1 family.</text>
</comment>
<protein>
    <submittedName>
        <fullName evidence="2">33841_t:CDS:1</fullName>
    </submittedName>
</protein>
<dbReference type="PANTHER" id="PTHR11102:SF160">
    <property type="entry name" value="ERAD-ASSOCIATED E3 UBIQUITIN-PROTEIN LIGASE COMPONENT HRD3"/>
    <property type="match status" value="1"/>
</dbReference>
<proteinExistence type="inferred from homology"/>
<dbReference type="Proteomes" id="UP000789901">
    <property type="component" value="Unassembled WGS sequence"/>
</dbReference>
<evidence type="ECO:0000313" key="2">
    <source>
        <dbReference type="EMBL" id="CAG8681640.1"/>
    </source>
</evidence>
<gene>
    <name evidence="2" type="ORF">GMARGA_LOCUS10991</name>
</gene>
<dbReference type="PANTHER" id="PTHR11102">
    <property type="entry name" value="SEL-1-LIKE PROTEIN"/>
    <property type="match status" value="1"/>
</dbReference>
<sequence length="117" mass="13293">MAKYWVGYYFYHSILEHKGNRQTNLQHAAILFKEVADHGKGDGVPVNWDEAMRYLKLAADNGNPTAMYNVGSAYWIGKGVIKDQEIGSRELRQSIEIYEPNPYVKLMVGITDNNVKA</sequence>
<dbReference type="Gene3D" id="1.25.40.10">
    <property type="entry name" value="Tetratricopeptide repeat domain"/>
    <property type="match status" value="1"/>
</dbReference>
<dbReference type="InterPro" id="IPR011990">
    <property type="entry name" value="TPR-like_helical_dom_sf"/>
</dbReference>
<organism evidence="2 3">
    <name type="scientific">Gigaspora margarita</name>
    <dbReference type="NCBI Taxonomy" id="4874"/>
    <lineage>
        <taxon>Eukaryota</taxon>
        <taxon>Fungi</taxon>
        <taxon>Fungi incertae sedis</taxon>
        <taxon>Mucoromycota</taxon>
        <taxon>Glomeromycotina</taxon>
        <taxon>Glomeromycetes</taxon>
        <taxon>Diversisporales</taxon>
        <taxon>Gigasporaceae</taxon>
        <taxon>Gigaspora</taxon>
    </lineage>
</organism>
<accession>A0ABN7UUZ3</accession>
<evidence type="ECO:0000313" key="3">
    <source>
        <dbReference type="Proteomes" id="UP000789901"/>
    </source>
</evidence>
<dbReference type="InterPro" id="IPR050767">
    <property type="entry name" value="Sel1_AlgK"/>
</dbReference>
<dbReference type="EMBL" id="CAJVQB010006308">
    <property type="protein sequence ID" value="CAG8681640.1"/>
    <property type="molecule type" value="Genomic_DNA"/>
</dbReference>
<comment type="caution">
    <text evidence="2">The sequence shown here is derived from an EMBL/GenBank/DDBJ whole genome shotgun (WGS) entry which is preliminary data.</text>
</comment>
<dbReference type="Pfam" id="PF08238">
    <property type="entry name" value="Sel1"/>
    <property type="match status" value="2"/>
</dbReference>
<reference evidence="2 3" key="1">
    <citation type="submission" date="2021-06" db="EMBL/GenBank/DDBJ databases">
        <authorList>
            <person name="Kallberg Y."/>
            <person name="Tangrot J."/>
            <person name="Rosling A."/>
        </authorList>
    </citation>
    <scope>NUCLEOTIDE SEQUENCE [LARGE SCALE GENOMIC DNA]</scope>
    <source>
        <strain evidence="2 3">120-4 pot B 10/14</strain>
    </source>
</reference>
<evidence type="ECO:0000256" key="1">
    <source>
        <dbReference type="ARBA" id="ARBA00038101"/>
    </source>
</evidence>
<dbReference type="SUPFAM" id="SSF81901">
    <property type="entry name" value="HCP-like"/>
    <property type="match status" value="1"/>
</dbReference>
<name>A0ABN7UUZ3_GIGMA</name>
<dbReference type="InterPro" id="IPR006597">
    <property type="entry name" value="Sel1-like"/>
</dbReference>